<dbReference type="SMART" id="SM00558">
    <property type="entry name" value="JmjC"/>
    <property type="match status" value="1"/>
</dbReference>
<evidence type="ECO:0000313" key="4">
    <source>
        <dbReference type="Proteomes" id="UP000094385"/>
    </source>
</evidence>
<dbReference type="InterPro" id="IPR050910">
    <property type="entry name" value="JMJD6_ArgDemeth/LysHydrox"/>
</dbReference>
<dbReference type="Gene3D" id="1.20.1280.50">
    <property type="match status" value="1"/>
</dbReference>
<dbReference type="OrthoDB" id="424465at2759"/>
<sequence length="507" mass="58436">MVKSILPKRPILDSIAEQFAVHTATDVSHKRSKTSNEQSAITKHPLGIRPFGNLILCDNDAYFSSTQIRAKFLGYFAILPDELISLVLQTLGATELRRLGYSSRIFSAFAAQDDLWKQLFVSRAKSPHRWHGTWRRTYLEIEEENETRFQCHGFYSDTLYRPFFCASCNLTEYLQTLRTAGSDSTTIARLSQCPSKNEFDTHWAFRPFILEQHEWPTWTIKDLERKYGSLRFVQECVQWKLAVYSQYMQHNTDESPLYLFDREFADKTELAAEYKVPDIFAADYFKVLESIRPDYRWLIIGPERSGSTFHKDPNATSAWNAVIEGEKYWVMFPPDVLPPGVFTSDDESEVTSPLSIAEWILGFHKAAMSTPGYRDGFCKAGEVLYVPSGWWHLVVNLSNTAAITQNFVPLPHIMSVLQFFHHKKDQISGFRQSQSPDDDDENETPEMDMFNIFIQRLKDSNTLPESTTQKIDEWSNSLGESKWTKLTDGKEDSFSFCFGEDSTDEES</sequence>
<evidence type="ECO:0000259" key="1">
    <source>
        <dbReference type="PROSITE" id="PS50181"/>
    </source>
</evidence>
<dbReference type="InterPro" id="IPR003347">
    <property type="entry name" value="JmjC_dom"/>
</dbReference>
<dbReference type="Pfam" id="PF12937">
    <property type="entry name" value="F-box-like"/>
    <property type="match status" value="1"/>
</dbReference>
<dbReference type="PROSITE" id="PS51184">
    <property type="entry name" value="JMJC"/>
    <property type="match status" value="1"/>
</dbReference>
<dbReference type="SUPFAM" id="SSF81383">
    <property type="entry name" value="F-box domain"/>
    <property type="match status" value="1"/>
</dbReference>
<reference evidence="3 4" key="1">
    <citation type="journal article" date="2016" name="Proc. Natl. Acad. Sci. U.S.A.">
        <title>Comparative genomics of biotechnologically important yeasts.</title>
        <authorList>
            <person name="Riley R."/>
            <person name="Haridas S."/>
            <person name="Wolfe K.H."/>
            <person name="Lopes M.R."/>
            <person name="Hittinger C.T."/>
            <person name="Goeker M."/>
            <person name="Salamov A.A."/>
            <person name="Wisecaver J.H."/>
            <person name="Long T.M."/>
            <person name="Calvey C.H."/>
            <person name="Aerts A.L."/>
            <person name="Barry K.W."/>
            <person name="Choi C."/>
            <person name="Clum A."/>
            <person name="Coughlan A.Y."/>
            <person name="Deshpande S."/>
            <person name="Douglass A.P."/>
            <person name="Hanson S.J."/>
            <person name="Klenk H.-P."/>
            <person name="LaButti K.M."/>
            <person name="Lapidus A."/>
            <person name="Lindquist E.A."/>
            <person name="Lipzen A.M."/>
            <person name="Meier-Kolthoff J.P."/>
            <person name="Ohm R.A."/>
            <person name="Otillar R.P."/>
            <person name="Pangilinan J.L."/>
            <person name="Peng Y."/>
            <person name="Rokas A."/>
            <person name="Rosa C.A."/>
            <person name="Scheuner C."/>
            <person name="Sibirny A.A."/>
            <person name="Slot J.C."/>
            <person name="Stielow J.B."/>
            <person name="Sun H."/>
            <person name="Kurtzman C.P."/>
            <person name="Blackwell M."/>
            <person name="Grigoriev I.V."/>
            <person name="Jeffries T.W."/>
        </authorList>
    </citation>
    <scope>NUCLEOTIDE SEQUENCE [LARGE SCALE GENOMIC DNA]</scope>
    <source>
        <strain evidence="3 4">NRRL Y-11557</strain>
    </source>
</reference>
<keyword evidence="4" id="KW-1185">Reference proteome</keyword>
<dbReference type="InterPro" id="IPR036047">
    <property type="entry name" value="F-box-like_dom_sf"/>
</dbReference>
<dbReference type="PROSITE" id="PS50181">
    <property type="entry name" value="FBOX"/>
    <property type="match status" value="1"/>
</dbReference>
<evidence type="ECO:0000259" key="2">
    <source>
        <dbReference type="PROSITE" id="PS51184"/>
    </source>
</evidence>
<dbReference type="InterPro" id="IPR041667">
    <property type="entry name" value="Cupin_8"/>
</dbReference>
<protein>
    <recommendedName>
        <fullName evidence="5">JmjC domain-containing protein</fullName>
    </recommendedName>
</protein>
<gene>
    <name evidence="3" type="ORF">LIPSTDRAFT_239030</name>
</gene>
<dbReference type="EMBL" id="KV454291">
    <property type="protein sequence ID" value="ODQ75119.1"/>
    <property type="molecule type" value="Genomic_DNA"/>
</dbReference>
<feature type="domain" description="F-box" evidence="1">
    <location>
        <begin position="73"/>
        <end position="119"/>
    </location>
</feature>
<dbReference type="GO" id="GO:0000987">
    <property type="term" value="F:cis-regulatory region sequence-specific DNA binding"/>
    <property type="evidence" value="ECO:0007669"/>
    <property type="project" value="TreeGrafter"/>
</dbReference>
<dbReference type="Pfam" id="PF13621">
    <property type="entry name" value="Cupin_8"/>
    <property type="match status" value="1"/>
</dbReference>
<organism evidence="3 4">
    <name type="scientific">Lipomyces starkeyi NRRL Y-11557</name>
    <dbReference type="NCBI Taxonomy" id="675824"/>
    <lineage>
        <taxon>Eukaryota</taxon>
        <taxon>Fungi</taxon>
        <taxon>Dikarya</taxon>
        <taxon>Ascomycota</taxon>
        <taxon>Saccharomycotina</taxon>
        <taxon>Lipomycetes</taxon>
        <taxon>Lipomycetales</taxon>
        <taxon>Lipomycetaceae</taxon>
        <taxon>Lipomyces</taxon>
    </lineage>
</organism>
<dbReference type="AlphaFoldDB" id="A0A1E3QBP1"/>
<evidence type="ECO:0008006" key="5">
    <source>
        <dbReference type="Google" id="ProtNLM"/>
    </source>
</evidence>
<proteinExistence type="predicted"/>
<dbReference type="PANTHER" id="PTHR12480:SF21">
    <property type="entry name" value="JMJC DOMAIN-CONTAINING PROTEIN 8"/>
    <property type="match status" value="1"/>
</dbReference>
<feature type="domain" description="JmjC" evidence="2">
    <location>
        <begin position="265"/>
        <end position="424"/>
    </location>
</feature>
<dbReference type="PANTHER" id="PTHR12480">
    <property type="entry name" value="ARGININE DEMETHYLASE AND LYSYL-HYDROXYLASE JMJD"/>
    <property type="match status" value="1"/>
</dbReference>
<dbReference type="SUPFAM" id="SSF51197">
    <property type="entry name" value="Clavaminate synthase-like"/>
    <property type="match status" value="1"/>
</dbReference>
<dbReference type="GO" id="GO:0005634">
    <property type="term" value="C:nucleus"/>
    <property type="evidence" value="ECO:0007669"/>
    <property type="project" value="TreeGrafter"/>
</dbReference>
<evidence type="ECO:0000313" key="3">
    <source>
        <dbReference type="EMBL" id="ODQ75119.1"/>
    </source>
</evidence>
<accession>A0A1E3QBP1</accession>
<dbReference type="InterPro" id="IPR001810">
    <property type="entry name" value="F-box_dom"/>
</dbReference>
<dbReference type="STRING" id="675824.A0A1E3QBP1"/>
<dbReference type="Gene3D" id="2.60.120.650">
    <property type="entry name" value="Cupin"/>
    <property type="match status" value="1"/>
</dbReference>
<name>A0A1E3QBP1_LIPST</name>
<dbReference type="Proteomes" id="UP000094385">
    <property type="component" value="Unassembled WGS sequence"/>
</dbReference>